<evidence type="ECO:0000256" key="1">
    <source>
        <dbReference type="ARBA" id="ARBA00023125"/>
    </source>
</evidence>
<sequence>MEYHMGIGARLKQARSSKGYTQNSLADAIGVSRGVITNIEHEKSEPQMLVIRGICYELGINSSWLLQGEGPMESEKDAERSAQLLAEIYHLSTLLSKEEQDYVLDMIKTFQKHKENLCSNSNPEQES</sequence>
<protein>
    <submittedName>
        <fullName evidence="3">DNA-binding helix-turn-helix protein</fullName>
    </submittedName>
</protein>
<evidence type="ECO:0000259" key="2">
    <source>
        <dbReference type="PROSITE" id="PS50943"/>
    </source>
</evidence>
<dbReference type="EMBL" id="ACIO01000237">
    <property type="protein sequence ID" value="EFC98813.1"/>
    <property type="molecule type" value="Genomic_DNA"/>
</dbReference>
<dbReference type="GO" id="GO:0003700">
    <property type="term" value="F:DNA-binding transcription factor activity"/>
    <property type="evidence" value="ECO:0007669"/>
    <property type="project" value="TreeGrafter"/>
</dbReference>
<dbReference type="InterPro" id="IPR050807">
    <property type="entry name" value="TransReg_Diox_bact_type"/>
</dbReference>
<dbReference type="SUPFAM" id="SSF47413">
    <property type="entry name" value="lambda repressor-like DNA-binding domains"/>
    <property type="match status" value="1"/>
</dbReference>
<dbReference type="Gene3D" id="1.10.260.40">
    <property type="entry name" value="lambda repressor-like DNA-binding domains"/>
    <property type="match status" value="1"/>
</dbReference>
<name>D3AHC0_9FIRM</name>
<organism evidence="3 4">
    <name type="scientific">Hungatella hathewayi DSM 13479</name>
    <dbReference type="NCBI Taxonomy" id="566550"/>
    <lineage>
        <taxon>Bacteria</taxon>
        <taxon>Bacillati</taxon>
        <taxon>Bacillota</taxon>
        <taxon>Clostridia</taxon>
        <taxon>Lachnospirales</taxon>
        <taxon>Lachnospiraceae</taxon>
        <taxon>Hungatella</taxon>
    </lineage>
</organism>
<dbReference type="InterPro" id="IPR010982">
    <property type="entry name" value="Lambda_DNA-bd_dom_sf"/>
</dbReference>
<dbReference type="HOGENOM" id="CLU_066192_5_4_9"/>
<gene>
    <name evidence="3" type="ORF">CLOSTHATH_03008</name>
</gene>
<accession>D3AHC0</accession>
<keyword evidence="1 3" id="KW-0238">DNA-binding</keyword>
<evidence type="ECO:0000313" key="4">
    <source>
        <dbReference type="Proteomes" id="UP000004968"/>
    </source>
</evidence>
<dbReference type="Pfam" id="PF12844">
    <property type="entry name" value="HTH_19"/>
    <property type="match status" value="1"/>
</dbReference>
<dbReference type="PANTHER" id="PTHR46797">
    <property type="entry name" value="HTH-TYPE TRANSCRIPTIONAL REGULATOR"/>
    <property type="match status" value="1"/>
</dbReference>
<dbReference type="GO" id="GO:0005829">
    <property type="term" value="C:cytosol"/>
    <property type="evidence" value="ECO:0007669"/>
    <property type="project" value="TreeGrafter"/>
</dbReference>
<comment type="caution">
    <text evidence="3">The sequence shown here is derived from an EMBL/GenBank/DDBJ whole genome shotgun (WGS) entry which is preliminary data.</text>
</comment>
<dbReference type="CDD" id="cd00093">
    <property type="entry name" value="HTH_XRE"/>
    <property type="match status" value="1"/>
</dbReference>
<dbReference type="Proteomes" id="UP000004968">
    <property type="component" value="Unassembled WGS sequence"/>
</dbReference>
<proteinExistence type="predicted"/>
<reference evidence="3 4" key="1">
    <citation type="submission" date="2010-01" db="EMBL/GenBank/DDBJ databases">
        <authorList>
            <person name="Weinstock G."/>
            <person name="Sodergren E."/>
            <person name="Clifton S."/>
            <person name="Fulton L."/>
            <person name="Fulton B."/>
            <person name="Courtney L."/>
            <person name="Fronick C."/>
            <person name="Harrison M."/>
            <person name="Strong C."/>
            <person name="Farmer C."/>
            <person name="Delahaunty K."/>
            <person name="Markovic C."/>
            <person name="Hall O."/>
            <person name="Minx P."/>
            <person name="Tomlinson C."/>
            <person name="Mitreva M."/>
            <person name="Nelson J."/>
            <person name="Hou S."/>
            <person name="Wollam A."/>
            <person name="Pepin K.H."/>
            <person name="Johnson M."/>
            <person name="Bhonagiri V."/>
            <person name="Nash W.E."/>
            <person name="Warren W."/>
            <person name="Chinwalla A."/>
            <person name="Mardis E.R."/>
            <person name="Wilson R.K."/>
        </authorList>
    </citation>
    <scope>NUCLEOTIDE SEQUENCE [LARGE SCALE GENOMIC DNA]</scope>
    <source>
        <strain evidence="3 4">DSM 13479</strain>
    </source>
</reference>
<dbReference type="PANTHER" id="PTHR46797:SF1">
    <property type="entry name" value="METHYLPHOSPHONATE SYNTHASE"/>
    <property type="match status" value="1"/>
</dbReference>
<dbReference type="SMART" id="SM00530">
    <property type="entry name" value="HTH_XRE"/>
    <property type="match status" value="1"/>
</dbReference>
<dbReference type="PROSITE" id="PS50943">
    <property type="entry name" value="HTH_CROC1"/>
    <property type="match status" value="1"/>
</dbReference>
<dbReference type="InterPro" id="IPR001387">
    <property type="entry name" value="Cro/C1-type_HTH"/>
</dbReference>
<evidence type="ECO:0000313" key="3">
    <source>
        <dbReference type="EMBL" id="EFC98813.1"/>
    </source>
</evidence>
<dbReference type="AlphaFoldDB" id="D3AHC0"/>
<dbReference type="GO" id="GO:0003677">
    <property type="term" value="F:DNA binding"/>
    <property type="evidence" value="ECO:0007669"/>
    <property type="project" value="UniProtKB-KW"/>
</dbReference>
<feature type="domain" description="HTH cro/C1-type" evidence="2">
    <location>
        <begin position="11"/>
        <end position="65"/>
    </location>
</feature>